<accession>A0A813J598</accession>
<name>A0A813J598_POLGL</name>
<feature type="region of interest" description="Disordered" evidence="1">
    <location>
        <begin position="1"/>
        <end position="25"/>
    </location>
</feature>
<reference evidence="2" key="1">
    <citation type="submission" date="2021-02" db="EMBL/GenBank/DDBJ databases">
        <authorList>
            <person name="Dougan E. K."/>
            <person name="Rhodes N."/>
            <person name="Thang M."/>
            <person name="Chan C."/>
        </authorList>
    </citation>
    <scope>NUCLEOTIDE SEQUENCE</scope>
</reference>
<evidence type="ECO:0000256" key="1">
    <source>
        <dbReference type="SAM" id="MobiDB-lite"/>
    </source>
</evidence>
<dbReference type="EMBL" id="CAJNNW010020557">
    <property type="protein sequence ID" value="CAE8666428.1"/>
    <property type="molecule type" value="Genomic_DNA"/>
</dbReference>
<feature type="region of interest" description="Disordered" evidence="1">
    <location>
        <begin position="150"/>
        <end position="174"/>
    </location>
</feature>
<evidence type="ECO:0000313" key="2">
    <source>
        <dbReference type="EMBL" id="CAE8666428.1"/>
    </source>
</evidence>
<sequence>PPRGGSSSGGRLFPNGLSGDGQLDGGVWKQWEESTVQIKGRDGEVYAIRPSGERLPAQEEFPPVLVEAERAKEEDLDPFATLAEGLPFSATLPFSVEELPFSVEEPDQSEEGDLPQEVDDALRATLGATQQDLRSLRQQLVEAGLVDLAGSEDSEAAEGNLSARETEGQEVAPP</sequence>
<dbReference type="AlphaFoldDB" id="A0A813J598"/>
<protein>
    <submittedName>
        <fullName evidence="2">Uncharacterized protein</fullName>
    </submittedName>
</protein>
<feature type="non-terminal residue" evidence="2">
    <location>
        <position position="1"/>
    </location>
</feature>
<feature type="non-terminal residue" evidence="2">
    <location>
        <position position="174"/>
    </location>
</feature>
<dbReference type="Proteomes" id="UP000626109">
    <property type="component" value="Unassembled WGS sequence"/>
</dbReference>
<gene>
    <name evidence="2" type="ORF">PGLA2088_LOCUS16262</name>
</gene>
<comment type="caution">
    <text evidence="2">The sequence shown here is derived from an EMBL/GenBank/DDBJ whole genome shotgun (WGS) entry which is preliminary data.</text>
</comment>
<evidence type="ECO:0000313" key="3">
    <source>
        <dbReference type="Proteomes" id="UP000626109"/>
    </source>
</evidence>
<organism evidence="2 3">
    <name type="scientific">Polarella glacialis</name>
    <name type="common">Dinoflagellate</name>
    <dbReference type="NCBI Taxonomy" id="89957"/>
    <lineage>
        <taxon>Eukaryota</taxon>
        <taxon>Sar</taxon>
        <taxon>Alveolata</taxon>
        <taxon>Dinophyceae</taxon>
        <taxon>Suessiales</taxon>
        <taxon>Suessiaceae</taxon>
        <taxon>Polarella</taxon>
    </lineage>
</organism>
<proteinExistence type="predicted"/>